<keyword evidence="9" id="KW-0645">Protease</keyword>
<evidence type="ECO:0000256" key="4">
    <source>
        <dbReference type="ARBA" id="ARBA00022801"/>
    </source>
</evidence>
<sequence length="228" mass="25079">MSFQSVGLKRLFREQGPLLILIGLMFLIFFAQEAFGPLWYMNLMSVPADVMESWNHLLEGRSSVADWKTFGTMLSYAFLHGDIEHITSNMTFFWIFGALLVELLGWRWMLVLFVGTSIAAAATHVGMHRDDLAPMLGASGALMGFEGAYLGLAVRWKLPSPHIWPMSRPVTPGQLALLAVVGVCLDYLNLMSGDGERIAYGAHVGGFTMGLLLASTVIPKPKSAWAAR</sequence>
<evidence type="ECO:0000256" key="6">
    <source>
        <dbReference type="ARBA" id="ARBA00023136"/>
    </source>
</evidence>
<comment type="subcellular location">
    <subcellularLocation>
        <location evidence="1">Membrane</location>
        <topology evidence="1">Multi-pass membrane protein</topology>
    </subcellularLocation>
</comment>
<dbReference type="PANTHER" id="PTHR43731">
    <property type="entry name" value="RHOMBOID PROTEASE"/>
    <property type="match status" value="1"/>
</dbReference>
<keyword evidence="6 7" id="KW-0472">Membrane</keyword>
<evidence type="ECO:0000259" key="8">
    <source>
        <dbReference type="Pfam" id="PF01694"/>
    </source>
</evidence>
<evidence type="ECO:0000256" key="3">
    <source>
        <dbReference type="ARBA" id="ARBA00022692"/>
    </source>
</evidence>
<dbReference type="GO" id="GO:0004252">
    <property type="term" value="F:serine-type endopeptidase activity"/>
    <property type="evidence" value="ECO:0007669"/>
    <property type="project" value="InterPro"/>
</dbReference>
<dbReference type="GO" id="GO:0006508">
    <property type="term" value="P:proteolysis"/>
    <property type="evidence" value="ECO:0007669"/>
    <property type="project" value="UniProtKB-KW"/>
</dbReference>
<dbReference type="PANTHER" id="PTHR43731:SF14">
    <property type="entry name" value="PRESENILIN-ASSOCIATED RHOMBOID-LIKE PROTEIN, MITOCHONDRIAL"/>
    <property type="match status" value="1"/>
</dbReference>
<dbReference type="Proteomes" id="UP000600139">
    <property type="component" value="Unassembled WGS sequence"/>
</dbReference>
<feature type="transmembrane region" description="Helical" evidence="7">
    <location>
        <begin position="133"/>
        <end position="154"/>
    </location>
</feature>
<evidence type="ECO:0000313" key="9">
    <source>
        <dbReference type="EMBL" id="MBK1816778.1"/>
    </source>
</evidence>
<organism evidence="9 10">
    <name type="scientific">Luteolibacter yonseiensis</name>
    <dbReference type="NCBI Taxonomy" id="1144680"/>
    <lineage>
        <taxon>Bacteria</taxon>
        <taxon>Pseudomonadati</taxon>
        <taxon>Verrucomicrobiota</taxon>
        <taxon>Verrucomicrobiia</taxon>
        <taxon>Verrucomicrobiales</taxon>
        <taxon>Verrucomicrobiaceae</taxon>
        <taxon>Luteolibacter</taxon>
    </lineage>
</organism>
<dbReference type="InterPro" id="IPR050925">
    <property type="entry name" value="Rhomboid_protease_S54"/>
</dbReference>
<evidence type="ECO:0000313" key="10">
    <source>
        <dbReference type="Proteomes" id="UP000600139"/>
    </source>
</evidence>
<dbReference type="GO" id="GO:0016020">
    <property type="term" value="C:membrane"/>
    <property type="evidence" value="ECO:0007669"/>
    <property type="project" value="UniProtKB-SubCell"/>
</dbReference>
<dbReference type="InterPro" id="IPR022764">
    <property type="entry name" value="Peptidase_S54_rhomboid_dom"/>
</dbReference>
<feature type="transmembrane region" description="Helical" evidence="7">
    <location>
        <begin position="198"/>
        <end position="218"/>
    </location>
</feature>
<evidence type="ECO:0000256" key="1">
    <source>
        <dbReference type="ARBA" id="ARBA00004141"/>
    </source>
</evidence>
<proteinExistence type="inferred from homology"/>
<feature type="transmembrane region" description="Helical" evidence="7">
    <location>
        <begin position="175"/>
        <end position="192"/>
    </location>
</feature>
<reference evidence="9" key="1">
    <citation type="submission" date="2021-01" db="EMBL/GenBank/DDBJ databases">
        <title>Modified the classification status of verrucomicrobia.</title>
        <authorList>
            <person name="Feng X."/>
        </authorList>
    </citation>
    <scope>NUCLEOTIDE SEQUENCE</scope>
    <source>
        <strain evidence="9">JCM 18052</strain>
    </source>
</reference>
<dbReference type="EMBL" id="JAENIK010000011">
    <property type="protein sequence ID" value="MBK1816778.1"/>
    <property type="molecule type" value="Genomic_DNA"/>
</dbReference>
<evidence type="ECO:0000256" key="5">
    <source>
        <dbReference type="ARBA" id="ARBA00022989"/>
    </source>
</evidence>
<evidence type="ECO:0000256" key="2">
    <source>
        <dbReference type="ARBA" id="ARBA00009045"/>
    </source>
</evidence>
<dbReference type="AlphaFoldDB" id="A0A934R6B5"/>
<feature type="transmembrane region" description="Helical" evidence="7">
    <location>
        <begin position="18"/>
        <end position="40"/>
    </location>
</feature>
<gene>
    <name evidence="9" type="ORF">JIN84_14220</name>
</gene>
<protein>
    <submittedName>
        <fullName evidence="9">Rhomboid family intramembrane serine protease</fullName>
    </submittedName>
</protein>
<dbReference type="InterPro" id="IPR035952">
    <property type="entry name" value="Rhomboid-like_sf"/>
</dbReference>
<accession>A0A934R6B5</accession>
<keyword evidence="4" id="KW-0378">Hydrolase</keyword>
<keyword evidence="5 7" id="KW-1133">Transmembrane helix</keyword>
<comment type="caution">
    <text evidence="9">The sequence shown here is derived from an EMBL/GenBank/DDBJ whole genome shotgun (WGS) entry which is preliminary data.</text>
</comment>
<dbReference type="RefSeq" id="WP_200351704.1">
    <property type="nucleotide sequence ID" value="NZ_BAABHZ010000006.1"/>
</dbReference>
<keyword evidence="3 7" id="KW-0812">Transmembrane</keyword>
<feature type="domain" description="Peptidase S54 rhomboid" evidence="8">
    <location>
        <begin position="72"/>
        <end position="218"/>
    </location>
</feature>
<comment type="similarity">
    <text evidence="2">Belongs to the peptidase S54 family.</text>
</comment>
<name>A0A934R6B5_9BACT</name>
<keyword evidence="10" id="KW-1185">Reference proteome</keyword>
<dbReference type="Pfam" id="PF01694">
    <property type="entry name" value="Rhomboid"/>
    <property type="match status" value="1"/>
</dbReference>
<dbReference type="Gene3D" id="1.20.1540.10">
    <property type="entry name" value="Rhomboid-like"/>
    <property type="match status" value="1"/>
</dbReference>
<feature type="transmembrane region" description="Helical" evidence="7">
    <location>
        <begin position="108"/>
        <end position="127"/>
    </location>
</feature>
<dbReference type="SUPFAM" id="SSF144091">
    <property type="entry name" value="Rhomboid-like"/>
    <property type="match status" value="1"/>
</dbReference>
<evidence type="ECO:0000256" key="7">
    <source>
        <dbReference type="SAM" id="Phobius"/>
    </source>
</evidence>